<accession>A0AA38VFU9</accession>
<gene>
    <name evidence="2" type="ORF">NKR19_g10243</name>
</gene>
<dbReference type="Proteomes" id="UP001174691">
    <property type="component" value="Unassembled WGS sequence"/>
</dbReference>
<protein>
    <submittedName>
        <fullName evidence="2">Uncharacterized protein</fullName>
    </submittedName>
</protein>
<keyword evidence="3" id="KW-1185">Reference proteome</keyword>
<name>A0AA38VFU9_9PEZI</name>
<feature type="region of interest" description="Disordered" evidence="1">
    <location>
        <begin position="106"/>
        <end position="139"/>
    </location>
</feature>
<organism evidence="2 3">
    <name type="scientific">Coniochaeta hoffmannii</name>
    <dbReference type="NCBI Taxonomy" id="91930"/>
    <lineage>
        <taxon>Eukaryota</taxon>
        <taxon>Fungi</taxon>
        <taxon>Dikarya</taxon>
        <taxon>Ascomycota</taxon>
        <taxon>Pezizomycotina</taxon>
        <taxon>Sordariomycetes</taxon>
        <taxon>Sordariomycetidae</taxon>
        <taxon>Coniochaetales</taxon>
        <taxon>Coniochaetaceae</taxon>
        <taxon>Coniochaeta</taxon>
    </lineage>
</organism>
<dbReference type="AlphaFoldDB" id="A0AA38VFU9"/>
<feature type="compositionally biased region" description="Basic and acidic residues" evidence="1">
    <location>
        <begin position="115"/>
        <end position="139"/>
    </location>
</feature>
<evidence type="ECO:0000256" key="1">
    <source>
        <dbReference type="SAM" id="MobiDB-lite"/>
    </source>
</evidence>
<reference evidence="2" key="1">
    <citation type="submission" date="2022-07" db="EMBL/GenBank/DDBJ databases">
        <title>Fungi with potential for degradation of polypropylene.</title>
        <authorList>
            <person name="Gostincar C."/>
        </authorList>
    </citation>
    <scope>NUCLEOTIDE SEQUENCE</scope>
    <source>
        <strain evidence="2">EXF-13287</strain>
    </source>
</reference>
<dbReference type="EMBL" id="JANBVN010000314">
    <property type="protein sequence ID" value="KAJ9129680.1"/>
    <property type="molecule type" value="Genomic_DNA"/>
</dbReference>
<comment type="caution">
    <text evidence="2">The sequence shown here is derived from an EMBL/GenBank/DDBJ whole genome shotgun (WGS) entry which is preliminary data.</text>
</comment>
<proteinExistence type="predicted"/>
<sequence>MQSIVRLKPSSPTRLLAMGPLRVPTARARGSIICPQSHPRAIVLPYSTVTYHSQKPPKDYKLDASQVFGSEVKVNPSESEADVAADRGEIDPLPMGKHNTILVDAGEASVYSKPTDSEEAVHADREKDDPLRGKAGDNR</sequence>
<evidence type="ECO:0000313" key="2">
    <source>
        <dbReference type="EMBL" id="KAJ9129680.1"/>
    </source>
</evidence>
<evidence type="ECO:0000313" key="3">
    <source>
        <dbReference type="Proteomes" id="UP001174691"/>
    </source>
</evidence>